<keyword evidence="1" id="KW-0812">Transmembrane</keyword>
<comment type="caution">
    <text evidence="2">The sequence shown here is derived from an EMBL/GenBank/DDBJ whole genome shotgun (WGS) entry which is preliminary data.</text>
</comment>
<gene>
    <name evidence="2" type="ORF">FQP86_05695</name>
</gene>
<evidence type="ECO:0000313" key="3">
    <source>
        <dbReference type="Proteomes" id="UP000319941"/>
    </source>
</evidence>
<organism evidence="2 3">
    <name type="scientific">Cobetia crustatorum</name>
    <dbReference type="NCBI Taxonomy" id="553385"/>
    <lineage>
        <taxon>Bacteria</taxon>
        <taxon>Pseudomonadati</taxon>
        <taxon>Pseudomonadota</taxon>
        <taxon>Gammaproteobacteria</taxon>
        <taxon>Oceanospirillales</taxon>
        <taxon>Halomonadaceae</taxon>
        <taxon>Cobetia</taxon>
    </lineage>
</organism>
<dbReference type="AlphaFoldDB" id="A0A558HSE6"/>
<dbReference type="EMBL" id="VNFH01000003">
    <property type="protein sequence ID" value="TVU72014.1"/>
    <property type="molecule type" value="Genomic_DNA"/>
</dbReference>
<accession>A0A558HSE6</accession>
<keyword evidence="1" id="KW-0472">Membrane</keyword>
<dbReference type="Proteomes" id="UP000319941">
    <property type="component" value="Unassembled WGS sequence"/>
</dbReference>
<name>A0A558HSE6_9GAMM</name>
<dbReference type="RefSeq" id="WP_144726870.1">
    <property type="nucleotide sequence ID" value="NZ_CAWOWR010000087.1"/>
</dbReference>
<feature type="transmembrane region" description="Helical" evidence="1">
    <location>
        <begin position="73"/>
        <end position="97"/>
    </location>
</feature>
<keyword evidence="1" id="KW-1133">Transmembrane helix</keyword>
<protein>
    <submittedName>
        <fullName evidence="2">Uncharacterized protein</fullName>
    </submittedName>
</protein>
<proteinExistence type="predicted"/>
<sequence length="272" mass="30951">MEEKLKRLKEFNKQLQPTQRKKRKWYERTKVYKVYEWLVQPSQRRTCRWCKSKIQPSAFMCASCQQPQKKRHWLLAHPSVAAASLSVVISIISLIVANNPPPAAPKIGAYIGEYGKESFNFTAFNYGNAPTALSAVELDLELRDNGTTHTSHAYYALEEPLFLPIGSIPKFVTIDYDSLEPVTAKWTRTGEDKEFNLGFLSFAAALGNNLECEIKLWYSANEGIYNHDSSVLHSNGNCVRAMAWMAQSFGPFKGKPITDKDWIYTVEAQSKR</sequence>
<reference evidence="2 3" key="1">
    <citation type="submission" date="2019-07" db="EMBL/GenBank/DDBJ databases">
        <title>Diversity of Bacteria from Kongsfjorden, Arctic.</title>
        <authorList>
            <person name="Yu Y."/>
        </authorList>
    </citation>
    <scope>NUCLEOTIDE SEQUENCE [LARGE SCALE GENOMIC DNA]</scope>
    <source>
        <strain evidence="2 3">SM1923</strain>
    </source>
</reference>
<keyword evidence="3" id="KW-1185">Reference proteome</keyword>
<evidence type="ECO:0000313" key="2">
    <source>
        <dbReference type="EMBL" id="TVU72014.1"/>
    </source>
</evidence>
<evidence type="ECO:0000256" key="1">
    <source>
        <dbReference type="SAM" id="Phobius"/>
    </source>
</evidence>